<gene>
    <name evidence="1" type="ORF">ILUMI_16764</name>
</gene>
<dbReference type="PANTHER" id="PTHR45749:SF21">
    <property type="entry name" value="DUF4371 DOMAIN-CONTAINING PROTEIN"/>
    <property type="match status" value="1"/>
</dbReference>
<evidence type="ECO:0008006" key="3">
    <source>
        <dbReference type="Google" id="ProtNLM"/>
    </source>
</evidence>
<dbReference type="InterPro" id="IPR012337">
    <property type="entry name" value="RNaseH-like_sf"/>
</dbReference>
<dbReference type="EMBL" id="VTPC01067116">
    <property type="protein sequence ID" value="KAF2889409.1"/>
    <property type="molecule type" value="Genomic_DNA"/>
</dbReference>
<keyword evidence="2" id="KW-1185">Reference proteome</keyword>
<name>A0A8K0G7X1_IGNLU</name>
<dbReference type="Proteomes" id="UP000801492">
    <property type="component" value="Unassembled WGS sequence"/>
</dbReference>
<accession>A0A8K0G7X1</accession>
<reference evidence="1" key="1">
    <citation type="submission" date="2019-08" db="EMBL/GenBank/DDBJ databases">
        <title>The genome of the North American firefly Photinus pyralis.</title>
        <authorList>
            <consortium name="Photinus pyralis genome working group"/>
            <person name="Fallon T.R."/>
            <person name="Sander Lower S.E."/>
            <person name="Weng J.-K."/>
        </authorList>
    </citation>
    <scope>NUCLEOTIDE SEQUENCE</scope>
    <source>
        <strain evidence="1">TRF0915ILg1</strain>
        <tissue evidence="1">Whole body</tissue>
    </source>
</reference>
<dbReference type="SUPFAM" id="SSF53098">
    <property type="entry name" value="Ribonuclease H-like"/>
    <property type="match status" value="1"/>
</dbReference>
<comment type="caution">
    <text evidence="1">The sequence shown here is derived from an EMBL/GenBank/DDBJ whole genome shotgun (WGS) entry which is preliminary data.</text>
</comment>
<evidence type="ECO:0000313" key="2">
    <source>
        <dbReference type="Proteomes" id="UP000801492"/>
    </source>
</evidence>
<dbReference type="AlphaFoldDB" id="A0A8K0G7X1"/>
<proteinExistence type="predicted"/>
<evidence type="ECO:0000313" key="1">
    <source>
        <dbReference type="EMBL" id="KAF2889409.1"/>
    </source>
</evidence>
<dbReference type="OrthoDB" id="6740165at2759"/>
<organism evidence="1 2">
    <name type="scientific">Ignelater luminosus</name>
    <name type="common">Cucubano</name>
    <name type="synonym">Pyrophorus luminosus</name>
    <dbReference type="NCBI Taxonomy" id="2038154"/>
    <lineage>
        <taxon>Eukaryota</taxon>
        <taxon>Metazoa</taxon>
        <taxon>Ecdysozoa</taxon>
        <taxon>Arthropoda</taxon>
        <taxon>Hexapoda</taxon>
        <taxon>Insecta</taxon>
        <taxon>Pterygota</taxon>
        <taxon>Neoptera</taxon>
        <taxon>Endopterygota</taxon>
        <taxon>Coleoptera</taxon>
        <taxon>Polyphaga</taxon>
        <taxon>Elateriformia</taxon>
        <taxon>Elateroidea</taxon>
        <taxon>Elateridae</taxon>
        <taxon>Agrypninae</taxon>
        <taxon>Pyrophorini</taxon>
        <taxon>Ignelater</taxon>
    </lineage>
</organism>
<protein>
    <recommendedName>
        <fullName evidence="3">DUF4371 domain-containing protein</fullName>
    </recommendedName>
</protein>
<sequence>MEAFGLTIKELCTLALQLPERNKLPHPFKDKAAGHDWVQGFLTRHQVLSLRKPEATSAAYTMVDEIKEAKIYTVMADTTPDVSHQDQLSLCIRYVDNTGKPKERLLEIRPITNKSGLAVAQKINQILLENELDNKLVVFQSYDYTNSMSGEHGGAQRKLSEIIGRDIPYIPCQAHRMNTFIEHSCNASVLIANLFNDLESLYSFFRAVRNVIMF</sequence>
<dbReference type="PANTHER" id="PTHR45749">
    <property type="match status" value="1"/>
</dbReference>